<evidence type="ECO:0008006" key="3">
    <source>
        <dbReference type="Google" id="ProtNLM"/>
    </source>
</evidence>
<gene>
    <name evidence="1" type="ORF">A3H53_01220</name>
</gene>
<comment type="caution">
    <text evidence="1">The sequence shown here is derived from an EMBL/GenBank/DDBJ whole genome shotgun (WGS) entry which is preliminary data.</text>
</comment>
<dbReference type="Proteomes" id="UP000176479">
    <property type="component" value="Unassembled WGS sequence"/>
</dbReference>
<evidence type="ECO:0000313" key="1">
    <source>
        <dbReference type="EMBL" id="OGI98619.1"/>
    </source>
</evidence>
<evidence type="ECO:0000313" key="2">
    <source>
        <dbReference type="Proteomes" id="UP000176479"/>
    </source>
</evidence>
<dbReference type="EMBL" id="MFVK01000032">
    <property type="protein sequence ID" value="OGI98619.1"/>
    <property type="molecule type" value="Genomic_DNA"/>
</dbReference>
<dbReference type="AlphaFoldDB" id="A0A1F6XWW6"/>
<proteinExistence type="predicted"/>
<reference evidence="1 2" key="1">
    <citation type="journal article" date="2016" name="Nat. Commun.">
        <title>Thousands of microbial genomes shed light on interconnected biogeochemical processes in an aquifer system.</title>
        <authorList>
            <person name="Anantharaman K."/>
            <person name="Brown C.T."/>
            <person name="Hug L.A."/>
            <person name="Sharon I."/>
            <person name="Castelle C.J."/>
            <person name="Probst A.J."/>
            <person name="Thomas B.C."/>
            <person name="Singh A."/>
            <person name="Wilkins M.J."/>
            <person name="Karaoz U."/>
            <person name="Brodie E.L."/>
            <person name="Williams K.H."/>
            <person name="Hubbard S.S."/>
            <person name="Banfield J.F."/>
        </authorList>
    </citation>
    <scope>NUCLEOTIDE SEQUENCE [LARGE SCALE GENOMIC DNA]</scope>
</reference>
<sequence length="69" mass="7849">MKFRYFKFPLTKRSYLFGMALLKPVIPFEIVYGGVRLRYAALIDSGADFCIFDGEVGEQSCDSYFGGVF</sequence>
<organism evidence="1 2">
    <name type="scientific">Candidatus Nomurabacteria bacterium RIFCSPLOWO2_02_FULL_40_10</name>
    <dbReference type="NCBI Taxonomy" id="1801786"/>
    <lineage>
        <taxon>Bacteria</taxon>
        <taxon>Candidatus Nomuraibacteriota</taxon>
    </lineage>
</organism>
<protein>
    <recommendedName>
        <fullName evidence="3">Peptidase A2 domain-containing protein</fullName>
    </recommendedName>
</protein>
<accession>A0A1F6XWW6</accession>
<name>A0A1F6XWW6_9BACT</name>